<comment type="caution">
    <text evidence="3">The sequence shown here is derived from an EMBL/GenBank/DDBJ whole genome shotgun (WGS) entry which is preliminary data.</text>
</comment>
<dbReference type="Proteomes" id="UP001168990">
    <property type="component" value="Unassembled WGS sequence"/>
</dbReference>
<name>A0AA39FJ18_9HYME</name>
<protein>
    <recommendedName>
        <fullName evidence="2">DUF4780 domain-containing protein</fullName>
    </recommendedName>
</protein>
<evidence type="ECO:0000313" key="3">
    <source>
        <dbReference type="EMBL" id="KAK0170505.1"/>
    </source>
</evidence>
<gene>
    <name evidence="3" type="ORF">PV328_008343</name>
</gene>
<dbReference type="InterPro" id="IPR031961">
    <property type="entry name" value="DUF4780"/>
</dbReference>
<dbReference type="Pfam" id="PF16012">
    <property type="entry name" value="DUF4780"/>
    <property type="match status" value="1"/>
</dbReference>
<feature type="compositionally biased region" description="Basic and acidic residues" evidence="1">
    <location>
        <begin position="120"/>
        <end position="129"/>
    </location>
</feature>
<reference evidence="3" key="1">
    <citation type="journal article" date="2023" name="bioRxiv">
        <title>Scaffold-level genome assemblies of two parasitoid biocontrol wasps reveal the parthenogenesis mechanism and an associated novel virus.</title>
        <authorList>
            <person name="Inwood S."/>
            <person name="Skelly J."/>
            <person name="Guhlin J."/>
            <person name="Harrop T."/>
            <person name="Goldson S."/>
            <person name="Dearden P."/>
        </authorList>
    </citation>
    <scope>NUCLEOTIDE SEQUENCE</scope>
    <source>
        <strain evidence="3">Irish</strain>
        <tissue evidence="3">Whole body</tissue>
    </source>
</reference>
<evidence type="ECO:0000313" key="4">
    <source>
        <dbReference type="Proteomes" id="UP001168990"/>
    </source>
</evidence>
<proteinExistence type="predicted"/>
<feature type="region of interest" description="Disordered" evidence="1">
    <location>
        <begin position="1"/>
        <end position="142"/>
    </location>
</feature>
<sequence>METTNLKTKPMGDGAPTGVPDPQLLTPSANDSLQSGQTSQSGHSGTIVPMDMSAGQAGSDTTGPPNPKDNGKKKNRCGAAKKRARKAKVERELGLAPRVDATSNVSAPQPGDSLVGSNDCGRETGDKDGSAPINLKRRRNETVTPPEIRKWVKKNRGAQPSSFREAVLAGRRLAIVPVSYPGRSLRRILWLTCTDDVAKEWLRSTVSSIKPWGGACLQVLDKERIPKLKKMMAIFRDTNEGVAAIFKRLERGNPGLNTEMWKVWEAKQTGKTLQSGLSGTQQGPCSAADRHIPNTGTLGL</sequence>
<feature type="domain" description="DUF4780" evidence="2">
    <location>
        <begin position="189"/>
        <end position="272"/>
    </location>
</feature>
<feature type="compositionally biased region" description="Basic residues" evidence="1">
    <location>
        <begin position="71"/>
        <end position="86"/>
    </location>
</feature>
<reference evidence="3" key="2">
    <citation type="submission" date="2023-03" db="EMBL/GenBank/DDBJ databases">
        <authorList>
            <person name="Inwood S.N."/>
            <person name="Skelly J.G."/>
            <person name="Guhlin J."/>
            <person name="Harrop T.W.R."/>
            <person name="Goldson S.G."/>
            <person name="Dearden P.K."/>
        </authorList>
    </citation>
    <scope>NUCLEOTIDE SEQUENCE</scope>
    <source>
        <strain evidence="3">Irish</strain>
        <tissue evidence="3">Whole body</tissue>
    </source>
</reference>
<evidence type="ECO:0000256" key="1">
    <source>
        <dbReference type="SAM" id="MobiDB-lite"/>
    </source>
</evidence>
<evidence type="ECO:0000259" key="2">
    <source>
        <dbReference type="Pfam" id="PF16012"/>
    </source>
</evidence>
<dbReference type="AlphaFoldDB" id="A0AA39FJ18"/>
<organism evidence="3 4">
    <name type="scientific">Microctonus aethiopoides</name>
    <dbReference type="NCBI Taxonomy" id="144406"/>
    <lineage>
        <taxon>Eukaryota</taxon>
        <taxon>Metazoa</taxon>
        <taxon>Ecdysozoa</taxon>
        <taxon>Arthropoda</taxon>
        <taxon>Hexapoda</taxon>
        <taxon>Insecta</taxon>
        <taxon>Pterygota</taxon>
        <taxon>Neoptera</taxon>
        <taxon>Endopterygota</taxon>
        <taxon>Hymenoptera</taxon>
        <taxon>Apocrita</taxon>
        <taxon>Ichneumonoidea</taxon>
        <taxon>Braconidae</taxon>
        <taxon>Euphorinae</taxon>
        <taxon>Microctonus</taxon>
    </lineage>
</organism>
<feature type="region of interest" description="Disordered" evidence="1">
    <location>
        <begin position="272"/>
        <end position="300"/>
    </location>
</feature>
<feature type="compositionally biased region" description="Polar residues" evidence="1">
    <location>
        <begin position="272"/>
        <end position="284"/>
    </location>
</feature>
<accession>A0AA39FJ18</accession>
<feature type="compositionally biased region" description="Low complexity" evidence="1">
    <location>
        <begin position="32"/>
        <end position="45"/>
    </location>
</feature>
<keyword evidence="4" id="KW-1185">Reference proteome</keyword>
<dbReference type="EMBL" id="JAQQBS010000003">
    <property type="protein sequence ID" value="KAK0170505.1"/>
    <property type="molecule type" value="Genomic_DNA"/>
</dbReference>